<dbReference type="HAMAP" id="MF_00385">
    <property type="entry name" value="Ribosomal_bS16"/>
    <property type="match status" value="1"/>
</dbReference>
<dbReference type="GO" id="GO:0005763">
    <property type="term" value="C:mitochondrial small ribosomal subunit"/>
    <property type="evidence" value="ECO:0007669"/>
    <property type="project" value="TreeGrafter"/>
</dbReference>
<organism evidence="5 6">
    <name type="scientific">Collybia nuda</name>
    <dbReference type="NCBI Taxonomy" id="64659"/>
    <lineage>
        <taxon>Eukaryota</taxon>
        <taxon>Fungi</taxon>
        <taxon>Dikarya</taxon>
        <taxon>Basidiomycota</taxon>
        <taxon>Agaricomycotina</taxon>
        <taxon>Agaricomycetes</taxon>
        <taxon>Agaricomycetidae</taxon>
        <taxon>Agaricales</taxon>
        <taxon>Tricholomatineae</taxon>
        <taxon>Clitocybaceae</taxon>
        <taxon>Collybia</taxon>
    </lineage>
</organism>
<keyword evidence="2 5" id="KW-0689">Ribosomal protein</keyword>
<evidence type="ECO:0000256" key="4">
    <source>
        <dbReference type="SAM" id="MobiDB-lite"/>
    </source>
</evidence>
<protein>
    <submittedName>
        <fullName evidence="5">Ribosomal protein S16 domain-containing protein</fullName>
    </submittedName>
</protein>
<dbReference type="Proteomes" id="UP000807353">
    <property type="component" value="Unassembled WGS sequence"/>
</dbReference>
<reference evidence="5" key="1">
    <citation type="submission" date="2020-11" db="EMBL/GenBank/DDBJ databases">
        <authorList>
            <consortium name="DOE Joint Genome Institute"/>
            <person name="Ahrendt S."/>
            <person name="Riley R."/>
            <person name="Andreopoulos W."/>
            <person name="Labutti K."/>
            <person name="Pangilinan J."/>
            <person name="Ruiz-Duenas F.J."/>
            <person name="Barrasa J.M."/>
            <person name="Sanchez-Garcia M."/>
            <person name="Camarero S."/>
            <person name="Miyauchi S."/>
            <person name="Serrano A."/>
            <person name="Linde D."/>
            <person name="Babiker R."/>
            <person name="Drula E."/>
            <person name="Ayuso-Fernandez I."/>
            <person name="Pacheco R."/>
            <person name="Padilla G."/>
            <person name="Ferreira P."/>
            <person name="Barriuso J."/>
            <person name="Kellner H."/>
            <person name="Castanera R."/>
            <person name="Alfaro M."/>
            <person name="Ramirez L."/>
            <person name="Pisabarro A.G."/>
            <person name="Kuo A."/>
            <person name="Tritt A."/>
            <person name="Lipzen A."/>
            <person name="He G."/>
            <person name="Yan M."/>
            <person name="Ng V."/>
            <person name="Cullen D."/>
            <person name="Martin F."/>
            <person name="Rosso M.-N."/>
            <person name="Henrissat B."/>
            <person name="Hibbett D."/>
            <person name="Martinez A.T."/>
            <person name="Grigoriev I.V."/>
        </authorList>
    </citation>
    <scope>NUCLEOTIDE SEQUENCE</scope>
    <source>
        <strain evidence="5">CBS 247.69</strain>
    </source>
</reference>
<dbReference type="AlphaFoldDB" id="A0A9P6CIT8"/>
<dbReference type="GO" id="GO:0003735">
    <property type="term" value="F:structural constituent of ribosome"/>
    <property type="evidence" value="ECO:0007669"/>
    <property type="project" value="InterPro"/>
</dbReference>
<dbReference type="PANTHER" id="PTHR12919">
    <property type="entry name" value="30S RIBOSOMAL PROTEIN S16"/>
    <property type="match status" value="1"/>
</dbReference>
<dbReference type="Pfam" id="PF00886">
    <property type="entry name" value="Ribosomal_S16"/>
    <property type="match status" value="1"/>
</dbReference>
<proteinExistence type="inferred from homology"/>
<dbReference type="InterPro" id="IPR000307">
    <property type="entry name" value="Ribosomal_bS16"/>
</dbReference>
<dbReference type="SUPFAM" id="SSF54565">
    <property type="entry name" value="Ribosomal protein S16"/>
    <property type="match status" value="1"/>
</dbReference>
<gene>
    <name evidence="5" type="ORF">BDZ94DRAFT_1195135</name>
</gene>
<dbReference type="InterPro" id="IPR023803">
    <property type="entry name" value="Ribosomal_bS16_dom_sf"/>
</dbReference>
<sequence length="102" mass="11672">MPIRLRLALHGTRHNRIFHLVAIDRSHRRDGKPTELLGIYNPHITKGHDHKTIEWSVDRIRYWLHVGALPSKSVVKLLESGNILGPNSQHHPKATVVKDTKS</sequence>
<feature type="region of interest" description="Disordered" evidence="4">
    <location>
        <begin position="83"/>
        <end position="102"/>
    </location>
</feature>
<dbReference type="EMBL" id="MU150275">
    <property type="protein sequence ID" value="KAF9462158.1"/>
    <property type="molecule type" value="Genomic_DNA"/>
</dbReference>
<dbReference type="OrthoDB" id="407221at2759"/>
<evidence type="ECO:0000313" key="6">
    <source>
        <dbReference type="Proteomes" id="UP000807353"/>
    </source>
</evidence>
<evidence type="ECO:0000313" key="5">
    <source>
        <dbReference type="EMBL" id="KAF9462158.1"/>
    </source>
</evidence>
<comment type="caution">
    <text evidence="5">The sequence shown here is derived from an EMBL/GenBank/DDBJ whole genome shotgun (WGS) entry which is preliminary data.</text>
</comment>
<dbReference type="GO" id="GO:0032543">
    <property type="term" value="P:mitochondrial translation"/>
    <property type="evidence" value="ECO:0007669"/>
    <property type="project" value="TreeGrafter"/>
</dbReference>
<name>A0A9P6CIT8_9AGAR</name>
<accession>A0A9P6CIT8</accession>
<comment type="similarity">
    <text evidence="1">Belongs to the bacterial ribosomal protein bS16 family.</text>
</comment>
<dbReference type="NCBIfam" id="TIGR00002">
    <property type="entry name" value="S16"/>
    <property type="match status" value="1"/>
</dbReference>
<dbReference type="Gene3D" id="3.30.1320.10">
    <property type="match status" value="1"/>
</dbReference>
<dbReference type="PANTHER" id="PTHR12919:SF20">
    <property type="entry name" value="SMALL RIBOSOMAL SUBUNIT PROTEIN BS16M"/>
    <property type="match status" value="1"/>
</dbReference>
<evidence type="ECO:0000256" key="2">
    <source>
        <dbReference type="ARBA" id="ARBA00022980"/>
    </source>
</evidence>
<keyword evidence="6" id="KW-1185">Reference proteome</keyword>
<evidence type="ECO:0000256" key="3">
    <source>
        <dbReference type="ARBA" id="ARBA00023274"/>
    </source>
</evidence>
<keyword evidence="3" id="KW-0687">Ribonucleoprotein</keyword>
<evidence type="ECO:0000256" key="1">
    <source>
        <dbReference type="ARBA" id="ARBA00006668"/>
    </source>
</evidence>